<dbReference type="GO" id="GO:0004553">
    <property type="term" value="F:hydrolase activity, hydrolyzing O-glycosyl compounds"/>
    <property type="evidence" value="ECO:0007669"/>
    <property type="project" value="UniProtKB-ARBA"/>
</dbReference>
<dbReference type="SUPFAM" id="SSF48208">
    <property type="entry name" value="Six-hairpin glycosidases"/>
    <property type="match status" value="1"/>
</dbReference>
<dbReference type="Pfam" id="PF19291">
    <property type="entry name" value="TREH_N"/>
    <property type="match status" value="1"/>
</dbReference>
<dbReference type="Proteomes" id="UP000198889">
    <property type="component" value="Unassembled WGS sequence"/>
</dbReference>
<name>A0A1G4PSC1_9HYPH</name>
<proteinExistence type="predicted"/>
<feature type="domain" description="GH15-like" evidence="1">
    <location>
        <begin position="219"/>
        <end position="583"/>
    </location>
</feature>
<accession>A0A1G4PSC1</accession>
<reference evidence="4" key="1">
    <citation type="submission" date="2016-10" db="EMBL/GenBank/DDBJ databases">
        <authorList>
            <person name="Varghese N."/>
            <person name="Submissions S."/>
        </authorList>
    </citation>
    <scope>NUCLEOTIDE SEQUENCE [LARGE SCALE GENOMIC DNA]</scope>
    <source>
        <strain evidence="4">CGMCC 1.1761</strain>
    </source>
</reference>
<dbReference type="InterPro" id="IPR011613">
    <property type="entry name" value="GH15-like"/>
</dbReference>
<keyword evidence="4" id="KW-1185">Reference proteome</keyword>
<organism evidence="3 4">
    <name type="scientific">Ancylobacter rudongensis</name>
    <dbReference type="NCBI Taxonomy" id="177413"/>
    <lineage>
        <taxon>Bacteria</taxon>
        <taxon>Pseudomonadati</taxon>
        <taxon>Pseudomonadota</taxon>
        <taxon>Alphaproteobacteria</taxon>
        <taxon>Hyphomicrobiales</taxon>
        <taxon>Xanthobacteraceae</taxon>
        <taxon>Ancylobacter</taxon>
    </lineage>
</organism>
<dbReference type="Pfam" id="PF00723">
    <property type="entry name" value="Glyco_hydro_15"/>
    <property type="match status" value="1"/>
</dbReference>
<feature type="domain" description="Trehalase-like N-terminal" evidence="2">
    <location>
        <begin position="8"/>
        <end position="134"/>
    </location>
</feature>
<dbReference type="EMBL" id="FMTP01000001">
    <property type="protein sequence ID" value="SCW35176.1"/>
    <property type="molecule type" value="Genomic_DNA"/>
</dbReference>
<dbReference type="InterPro" id="IPR012341">
    <property type="entry name" value="6hp_glycosidase-like_sf"/>
</dbReference>
<dbReference type="InterPro" id="IPR008928">
    <property type="entry name" value="6-hairpin_glycosidase_sf"/>
</dbReference>
<dbReference type="Gene3D" id="1.50.10.10">
    <property type="match status" value="1"/>
</dbReference>
<dbReference type="STRING" id="177413.SAMN05660859_0744"/>
<dbReference type="RefSeq" id="WP_091436202.1">
    <property type="nucleotide sequence ID" value="NZ_FMTP01000001.1"/>
</dbReference>
<dbReference type="GO" id="GO:0005975">
    <property type="term" value="P:carbohydrate metabolic process"/>
    <property type="evidence" value="ECO:0007669"/>
    <property type="project" value="InterPro"/>
</dbReference>
<evidence type="ECO:0000259" key="2">
    <source>
        <dbReference type="Pfam" id="PF19291"/>
    </source>
</evidence>
<evidence type="ECO:0000313" key="4">
    <source>
        <dbReference type="Proteomes" id="UP000198889"/>
    </source>
</evidence>
<sequence length="598" mass="67514">MSTNLDLAAIGNGTIAALIDRNGRIAWCCWPRIDGDPVFSSLLGGTEPEAGFFDVVLEGQVKATRRYQTNSAIIETILENDQGAKLRIIDFAPRFKLYDRIYRPAMLVRRIEPITGMCRVTLRLRPHFNWGEQRPAPVRGSNHMRFSGDDVTLRATTDLPIVYVMEERPFVLSKPATLVLGPDEPFPASIADTTRGFEEKTREYWHEWVRYLSIPYEWQDAVIRAAISLKLCAFEETGGIVAALTTSIPEAPHSIRNWDYRHCWLRDSYFTVRALNMLGATRTMEDYIRYLTTVIASEPSGRLAPVYSIVPGTPLGERFAPALSGFQGMGPVRVGNQAGEQVQNDGYGHVVLAAAQMFFDERLPKRGDKALFELLEGVGARAVEFAFEPDAGLWELRGKRRVHTFSAVMSWAACDRLARIARVLDLPERAEYWTHHANEIRARILSFAWDETRGSFVDAEDDGQLDASLLLLAELGFVRPDDPRYVATVETIGRELKRNGYLMRYAGEDDFGLPETSFTICSFWYAGALDLIGRRDEAREMFTSLLARRNPAGLLSEDIDNQTLELWGNIPQTYSMVGLIDTAMRLSKTWEEAFWRGS</sequence>
<protein>
    <submittedName>
        <fullName evidence="3">Glucoamylase (Glucan-1,4-alpha-glucosidase), GH15 family</fullName>
    </submittedName>
</protein>
<evidence type="ECO:0000313" key="3">
    <source>
        <dbReference type="EMBL" id="SCW35176.1"/>
    </source>
</evidence>
<gene>
    <name evidence="3" type="ORF">SAMN05660859_0744</name>
</gene>
<dbReference type="PANTHER" id="PTHR31616">
    <property type="entry name" value="TREHALASE"/>
    <property type="match status" value="1"/>
</dbReference>
<dbReference type="InterPro" id="IPR045582">
    <property type="entry name" value="Trehalase-like_N"/>
</dbReference>
<evidence type="ECO:0000259" key="1">
    <source>
        <dbReference type="Pfam" id="PF00723"/>
    </source>
</evidence>
<dbReference type="PANTHER" id="PTHR31616:SF0">
    <property type="entry name" value="GLUCAN 1,4-ALPHA-GLUCOSIDASE"/>
    <property type="match status" value="1"/>
</dbReference>
<dbReference type="AlphaFoldDB" id="A0A1G4PSC1"/>